<keyword evidence="2" id="KW-1133">Transmembrane helix</keyword>
<comment type="caution">
    <text evidence="3">The sequence shown here is derived from an EMBL/GenBank/DDBJ whole genome shotgun (WGS) entry which is preliminary data.</text>
</comment>
<keyword evidence="2" id="KW-0472">Membrane</keyword>
<evidence type="ECO:0000313" key="3">
    <source>
        <dbReference type="EMBL" id="MBC6612441.1"/>
    </source>
</evidence>
<keyword evidence="2" id="KW-0812">Transmembrane</keyword>
<keyword evidence="4" id="KW-1185">Reference proteome</keyword>
<proteinExistence type="predicted"/>
<protein>
    <submittedName>
        <fullName evidence="3">Conjugal transfer protein TraK</fullName>
    </submittedName>
</protein>
<evidence type="ECO:0000256" key="1">
    <source>
        <dbReference type="SAM" id="MobiDB-lite"/>
    </source>
</evidence>
<dbReference type="RefSeq" id="WP_187320677.1">
    <property type="nucleotide sequence ID" value="NZ_JACSCY010000014.1"/>
</dbReference>
<feature type="region of interest" description="Disordered" evidence="1">
    <location>
        <begin position="209"/>
        <end position="237"/>
    </location>
</feature>
<gene>
    <name evidence="3" type="ORF">H8B15_16070</name>
</gene>
<feature type="compositionally biased region" description="Low complexity" evidence="1">
    <location>
        <begin position="213"/>
        <end position="229"/>
    </location>
</feature>
<accession>A0ABR7MMY5</accession>
<dbReference type="Proteomes" id="UP000622017">
    <property type="component" value="Unassembled WGS sequence"/>
</dbReference>
<dbReference type="EMBL" id="JACSCY010000014">
    <property type="protein sequence ID" value="MBC6612441.1"/>
    <property type="molecule type" value="Genomic_DNA"/>
</dbReference>
<sequence length="237" mass="26213">METSVAPVKDLNKAFSTMQIVALASAVLSTVVVVAAGFLVWYAFNVSGQRVYVVGNQGSFSALGTSAEEHTAFEARNLVRTFMTTMFSHDQYSFKQHLDLALPLIDDAGGRRIYEGFKKSDVFANYVRYGARATLSVDSVALHLERRPYTGTVYTRQRIFIGDQQSKSLPLAARFTLIETNRSEANPFGLLLSNFDYIPYNPPVSEEERKLLAQQAAERTAQQAEAARQNGIATPAQ</sequence>
<feature type="transmembrane region" description="Helical" evidence="2">
    <location>
        <begin position="20"/>
        <end position="44"/>
    </location>
</feature>
<evidence type="ECO:0000313" key="4">
    <source>
        <dbReference type="Proteomes" id="UP000622017"/>
    </source>
</evidence>
<organism evidence="3 4">
    <name type="scientific">Hymenobacter citatus</name>
    <dbReference type="NCBI Taxonomy" id="2763506"/>
    <lineage>
        <taxon>Bacteria</taxon>
        <taxon>Pseudomonadati</taxon>
        <taxon>Bacteroidota</taxon>
        <taxon>Cytophagia</taxon>
        <taxon>Cytophagales</taxon>
        <taxon>Hymenobacteraceae</taxon>
        <taxon>Hymenobacter</taxon>
    </lineage>
</organism>
<name>A0ABR7MMY5_9BACT</name>
<reference evidence="3 4" key="1">
    <citation type="submission" date="2020-08" db="EMBL/GenBank/DDBJ databases">
        <title>Hymenobacter sp.</title>
        <authorList>
            <person name="Kim M.K."/>
        </authorList>
    </citation>
    <scope>NUCLEOTIDE SEQUENCE [LARGE SCALE GENOMIC DNA]</scope>
    <source>
        <strain evidence="3 4">BT507</strain>
    </source>
</reference>
<evidence type="ECO:0000256" key="2">
    <source>
        <dbReference type="SAM" id="Phobius"/>
    </source>
</evidence>